<evidence type="ECO:0000256" key="2">
    <source>
        <dbReference type="ARBA" id="ARBA00022692"/>
    </source>
</evidence>
<keyword evidence="14" id="KW-1185">Reference proteome</keyword>
<gene>
    <name evidence="13" type="ORF">FHS27_006002</name>
</gene>
<evidence type="ECO:0000256" key="6">
    <source>
        <dbReference type="ARBA" id="ARBA00023136"/>
    </source>
</evidence>
<evidence type="ECO:0000259" key="12">
    <source>
        <dbReference type="PROSITE" id="PS51846"/>
    </source>
</evidence>
<evidence type="ECO:0000256" key="10">
    <source>
        <dbReference type="SAM" id="Phobius"/>
    </source>
</evidence>
<comment type="caution">
    <text evidence="13">The sequence shown here is derived from an EMBL/GenBank/DDBJ whole genome shotgun (WGS) entry which is preliminary data.</text>
</comment>
<evidence type="ECO:0000256" key="5">
    <source>
        <dbReference type="ARBA" id="ARBA00023122"/>
    </source>
</evidence>
<feature type="domain" description="CBS" evidence="11">
    <location>
        <begin position="268"/>
        <end position="326"/>
    </location>
</feature>
<feature type="transmembrane region" description="Helical" evidence="10">
    <location>
        <begin position="93"/>
        <end position="112"/>
    </location>
</feature>
<sequence length="385" mass="42093">MFLLLTYLVAAIGFSFYCSVAEAVLLSITPSFIATLRDTNAKAAERLQRLKANVDRPLAAILSLNTIAHTIGAAGVGAQAAVVYGQGRYGEHAVGIASAVMTLLILVFSEIIPKTIGALHWRRLGPTIAMTVEWLIWLLYPLVWLSEILTKLLSGGHPTHALTRDELSAMAEIGVQQGVLEDHESRVFRSLMKLPELTASDIMTPRVVVIGYKDNMTIGELFDSTDDLPVSRIPIFHQKLDDLTGFVLKNDLLLARANGESDRKLSEFSRPIKTVQATTALPHLLEMLLEGRFHLAMVSDQYGSIVGLVTLEDLVETLLGLEIVDESDAQVDMQSYARKRWEERATRRGIRLQTTADSASSTDSAPNADAADGDSPEAAARDESR</sequence>
<dbReference type="Pfam" id="PF01595">
    <property type="entry name" value="CNNM"/>
    <property type="match status" value="1"/>
</dbReference>
<dbReference type="InterPro" id="IPR044751">
    <property type="entry name" value="Ion_transp-like_CBS"/>
</dbReference>
<dbReference type="Proteomes" id="UP000536179">
    <property type="component" value="Unassembled WGS sequence"/>
</dbReference>
<evidence type="ECO:0000259" key="11">
    <source>
        <dbReference type="PROSITE" id="PS51371"/>
    </source>
</evidence>
<dbReference type="EMBL" id="JACHXU010000032">
    <property type="protein sequence ID" value="MBB3210156.1"/>
    <property type="molecule type" value="Genomic_DNA"/>
</dbReference>
<feature type="compositionally biased region" description="Low complexity" evidence="9">
    <location>
        <begin position="354"/>
        <end position="370"/>
    </location>
</feature>
<keyword evidence="6 8" id="KW-0472">Membrane</keyword>
<dbReference type="PROSITE" id="PS51371">
    <property type="entry name" value="CBS"/>
    <property type="match status" value="1"/>
</dbReference>
<dbReference type="PANTHER" id="PTHR22777">
    <property type="entry name" value="HEMOLYSIN-RELATED"/>
    <property type="match status" value="1"/>
</dbReference>
<name>A0A7W5H9J2_9BACT</name>
<dbReference type="InterPro" id="IPR002550">
    <property type="entry name" value="CNNM"/>
</dbReference>
<dbReference type="InterPro" id="IPR046342">
    <property type="entry name" value="CBS_dom_sf"/>
</dbReference>
<dbReference type="CDD" id="cd04590">
    <property type="entry name" value="CBS_pair_CorC_HlyC_assoc"/>
    <property type="match status" value="1"/>
</dbReference>
<feature type="transmembrane region" description="Helical" evidence="10">
    <location>
        <begin position="6"/>
        <end position="36"/>
    </location>
</feature>
<organism evidence="13 14">
    <name type="scientific">Aporhodopirellula rubra</name>
    <dbReference type="NCBI Taxonomy" id="980271"/>
    <lineage>
        <taxon>Bacteria</taxon>
        <taxon>Pseudomonadati</taxon>
        <taxon>Planctomycetota</taxon>
        <taxon>Planctomycetia</taxon>
        <taxon>Pirellulales</taxon>
        <taxon>Pirellulaceae</taxon>
        <taxon>Aporhodopirellula</taxon>
    </lineage>
</organism>
<dbReference type="SUPFAM" id="SSF54631">
    <property type="entry name" value="CBS-domain pair"/>
    <property type="match status" value="1"/>
</dbReference>
<keyword evidence="4 8" id="KW-1133">Transmembrane helix</keyword>
<dbReference type="PANTHER" id="PTHR22777:SF4">
    <property type="entry name" value="UPF0053 PROTEIN SLL1254"/>
    <property type="match status" value="1"/>
</dbReference>
<keyword evidence="5 7" id="KW-0129">CBS domain</keyword>
<protein>
    <submittedName>
        <fullName evidence="13">CBS domain containing-hemolysin-like protein</fullName>
    </submittedName>
</protein>
<dbReference type="GO" id="GO:0005886">
    <property type="term" value="C:plasma membrane"/>
    <property type="evidence" value="ECO:0007669"/>
    <property type="project" value="TreeGrafter"/>
</dbReference>
<dbReference type="AlphaFoldDB" id="A0A7W5H9J2"/>
<keyword evidence="3" id="KW-0677">Repeat</keyword>
<feature type="transmembrane region" description="Helical" evidence="10">
    <location>
        <begin position="124"/>
        <end position="144"/>
    </location>
</feature>
<feature type="region of interest" description="Disordered" evidence="9">
    <location>
        <begin position="347"/>
        <end position="385"/>
    </location>
</feature>
<dbReference type="Gene3D" id="3.10.580.10">
    <property type="entry name" value="CBS-domain"/>
    <property type="match status" value="1"/>
</dbReference>
<dbReference type="PROSITE" id="PS51846">
    <property type="entry name" value="CNNM"/>
    <property type="match status" value="1"/>
</dbReference>
<comment type="subcellular location">
    <subcellularLocation>
        <location evidence="1">Membrane</location>
        <topology evidence="1">Multi-pass membrane protein</topology>
    </subcellularLocation>
</comment>
<evidence type="ECO:0000256" key="7">
    <source>
        <dbReference type="PROSITE-ProRule" id="PRU00703"/>
    </source>
</evidence>
<keyword evidence="2 8" id="KW-0812">Transmembrane</keyword>
<evidence type="ECO:0000256" key="4">
    <source>
        <dbReference type="ARBA" id="ARBA00022989"/>
    </source>
</evidence>
<evidence type="ECO:0000256" key="8">
    <source>
        <dbReference type="PROSITE-ProRule" id="PRU01193"/>
    </source>
</evidence>
<feature type="transmembrane region" description="Helical" evidence="10">
    <location>
        <begin position="57"/>
        <end position="81"/>
    </location>
</feature>
<feature type="domain" description="CNNM transmembrane" evidence="12">
    <location>
        <begin position="1"/>
        <end position="184"/>
    </location>
</feature>
<dbReference type="RefSeq" id="WP_184309281.1">
    <property type="nucleotide sequence ID" value="NZ_JACHXU010000032.1"/>
</dbReference>
<evidence type="ECO:0000313" key="14">
    <source>
        <dbReference type="Proteomes" id="UP000536179"/>
    </source>
</evidence>
<dbReference type="SMART" id="SM00116">
    <property type="entry name" value="CBS"/>
    <property type="match status" value="2"/>
</dbReference>
<reference evidence="13 14" key="1">
    <citation type="submission" date="2020-08" db="EMBL/GenBank/DDBJ databases">
        <title>Genomic Encyclopedia of Type Strains, Phase III (KMG-III): the genomes of soil and plant-associated and newly described type strains.</title>
        <authorList>
            <person name="Whitman W."/>
        </authorList>
    </citation>
    <scope>NUCLEOTIDE SEQUENCE [LARGE SCALE GENOMIC DNA]</scope>
    <source>
        <strain evidence="13 14">CECT 8075</strain>
    </source>
</reference>
<evidence type="ECO:0000256" key="3">
    <source>
        <dbReference type="ARBA" id="ARBA00022737"/>
    </source>
</evidence>
<proteinExistence type="predicted"/>
<dbReference type="InterPro" id="IPR000644">
    <property type="entry name" value="CBS_dom"/>
</dbReference>
<accession>A0A7W5H9J2</accession>
<evidence type="ECO:0000313" key="13">
    <source>
        <dbReference type="EMBL" id="MBB3210156.1"/>
    </source>
</evidence>
<evidence type="ECO:0000256" key="9">
    <source>
        <dbReference type="SAM" id="MobiDB-lite"/>
    </source>
</evidence>
<evidence type="ECO:0000256" key="1">
    <source>
        <dbReference type="ARBA" id="ARBA00004141"/>
    </source>
</evidence>
<dbReference type="Pfam" id="PF00571">
    <property type="entry name" value="CBS"/>
    <property type="match status" value="1"/>
</dbReference>